<dbReference type="EMBL" id="QWGP01000001">
    <property type="protein sequence ID" value="RHZ98835.1"/>
    <property type="molecule type" value="Genomic_DNA"/>
</dbReference>
<protein>
    <submittedName>
        <fullName evidence="2">Arc family DNA-binding protein</fullName>
    </submittedName>
</protein>
<name>A0AAX1URM8_CERSP</name>
<evidence type="ECO:0000313" key="2">
    <source>
        <dbReference type="EMBL" id="RHZ98835.1"/>
    </source>
</evidence>
<sequence length="64" mass="7311">MKEEPMTRTQDKYIVRLPDGWRDAIKVRAARNRRTMNAEILSALEALVQPSQGDERQSVGEARA</sequence>
<evidence type="ECO:0000313" key="3">
    <source>
        <dbReference type="Proteomes" id="UP000266305"/>
    </source>
</evidence>
<comment type="caution">
    <text evidence="2">The sequence shown here is derived from an EMBL/GenBank/DDBJ whole genome shotgun (WGS) entry which is preliminary data.</text>
</comment>
<dbReference type="Pfam" id="PF03869">
    <property type="entry name" value="Arc"/>
    <property type="match status" value="1"/>
</dbReference>
<evidence type="ECO:0000259" key="1">
    <source>
        <dbReference type="Pfam" id="PF03869"/>
    </source>
</evidence>
<dbReference type="Gene3D" id="1.10.1220.10">
    <property type="entry name" value="Met repressor-like"/>
    <property type="match status" value="1"/>
</dbReference>
<reference evidence="2 3" key="1">
    <citation type="submission" date="2018-08" db="EMBL/GenBank/DDBJ databases">
        <title>Draft genome sequence of Rhodobacter sphaeroides FY.</title>
        <authorList>
            <person name="Rayyan A."/>
            <person name="Meyer T.E."/>
            <person name="Kyndt J.A."/>
        </authorList>
    </citation>
    <scope>NUCLEOTIDE SEQUENCE [LARGE SCALE GENOMIC DNA]</scope>
    <source>
        <strain evidence="2 3">FY</strain>
    </source>
</reference>
<organism evidence="2 3">
    <name type="scientific">Cereibacter sphaeroides</name>
    <name type="common">Rhodobacter sphaeroides</name>
    <dbReference type="NCBI Taxonomy" id="1063"/>
    <lineage>
        <taxon>Bacteria</taxon>
        <taxon>Pseudomonadati</taxon>
        <taxon>Pseudomonadota</taxon>
        <taxon>Alphaproteobacteria</taxon>
        <taxon>Rhodobacterales</taxon>
        <taxon>Paracoccaceae</taxon>
        <taxon>Cereibacter</taxon>
    </lineage>
</organism>
<dbReference type="SUPFAM" id="SSF47598">
    <property type="entry name" value="Ribbon-helix-helix"/>
    <property type="match status" value="1"/>
</dbReference>
<keyword evidence="2" id="KW-0238">DNA-binding</keyword>
<dbReference type="Proteomes" id="UP000266305">
    <property type="component" value="Unassembled WGS sequence"/>
</dbReference>
<dbReference type="InterPro" id="IPR005569">
    <property type="entry name" value="Arc_DNA-bd_dom"/>
</dbReference>
<dbReference type="GO" id="GO:0003677">
    <property type="term" value="F:DNA binding"/>
    <property type="evidence" value="ECO:0007669"/>
    <property type="project" value="UniProtKB-KW"/>
</dbReference>
<dbReference type="InterPro" id="IPR010985">
    <property type="entry name" value="Ribbon_hlx_hlx"/>
</dbReference>
<dbReference type="GO" id="GO:0006355">
    <property type="term" value="P:regulation of DNA-templated transcription"/>
    <property type="evidence" value="ECO:0007669"/>
    <property type="project" value="InterPro"/>
</dbReference>
<accession>A0AAX1URM8</accession>
<gene>
    <name evidence="2" type="ORF">D1114_01750</name>
</gene>
<proteinExistence type="predicted"/>
<dbReference type="AlphaFoldDB" id="A0AAX1URM8"/>
<feature type="domain" description="Arc-like DNA binding" evidence="1">
    <location>
        <begin position="8"/>
        <end position="51"/>
    </location>
</feature>
<dbReference type="InterPro" id="IPR013321">
    <property type="entry name" value="Arc_rbn_hlx_hlx"/>
</dbReference>